<dbReference type="PROSITE" id="PS51419">
    <property type="entry name" value="RAB"/>
    <property type="match status" value="2"/>
</dbReference>
<protein>
    <submittedName>
        <fullName evidence="8">Uncharacterized protein</fullName>
    </submittedName>
</protein>
<dbReference type="NCBIfam" id="TIGR00231">
    <property type="entry name" value="small_GTP"/>
    <property type="match status" value="2"/>
</dbReference>
<dbReference type="Gene3D" id="3.40.50.300">
    <property type="entry name" value="P-loop containing nucleotide triphosphate hydrolases"/>
    <property type="match status" value="2"/>
</dbReference>
<comment type="subcellular location">
    <subcellularLocation>
        <location evidence="1">Cell membrane</location>
        <topology evidence="1">Lipid-anchor</topology>
    </subcellularLocation>
</comment>
<keyword evidence="4" id="KW-0342">GTP-binding</keyword>
<proteinExistence type="inferred from homology"/>
<evidence type="ECO:0000256" key="6">
    <source>
        <dbReference type="ARBA" id="ARBA00023288"/>
    </source>
</evidence>
<comment type="caution">
    <text evidence="8">The sequence shown here is derived from an EMBL/GenBank/DDBJ whole genome shotgun (WGS) entry which is preliminary data.</text>
</comment>
<dbReference type="GO" id="GO:0003924">
    <property type="term" value="F:GTPase activity"/>
    <property type="evidence" value="ECO:0007669"/>
    <property type="project" value="InterPro"/>
</dbReference>
<dbReference type="InterPro" id="IPR052236">
    <property type="entry name" value="Small_GTPase_RasD"/>
</dbReference>
<dbReference type="InterPro" id="IPR005225">
    <property type="entry name" value="Small_GTP-bd"/>
</dbReference>
<keyword evidence="2" id="KW-1003">Cell membrane</keyword>
<dbReference type="PROSITE" id="PS51421">
    <property type="entry name" value="RAS"/>
    <property type="match status" value="1"/>
</dbReference>
<name>A0AAU9W0S2_9CNID</name>
<dbReference type="SMART" id="SM00173">
    <property type="entry name" value="RAS"/>
    <property type="match status" value="2"/>
</dbReference>
<dbReference type="GO" id="GO:0005525">
    <property type="term" value="F:GTP binding"/>
    <property type="evidence" value="ECO:0007669"/>
    <property type="project" value="UniProtKB-KW"/>
</dbReference>
<evidence type="ECO:0000313" key="9">
    <source>
        <dbReference type="Proteomes" id="UP001159428"/>
    </source>
</evidence>
<evidence type="ECO:0000256" key="7">
    <source>
        <dbReference type="ARBA" id="ARBA00038061"/>
    </source>
</evidence>
<dbReference type="EMBL" id="CALNXJ010000006">
    <property type="protein sequence ID" value="CAH3041011.1"/>
    <property type="molecule type" value="Genomic_DNA"/>
</dbReference>
<keyword evidence="3" id="KW-0488">Methylation</keyword>
<comment type="similarity">
    <text evidence="7">Belongs to the small GTPase superfamily. RasD family.</text>
</comment>
<dbReference type="SMART" id="SM00175">
    <property type="entry name" value="RAB"/>
    <property type="match status" value="1"/>
</dbReference>
<evidence type="ECO:0000256" key="5">
    <source>
        <dbReference type="ARBA" id="ARBA00023136"/>
    </source>
</evidence>
<evidence type="ECO:0000256" key="3">
    <source>
        <dbReference type="ARBA" id="ARBA00022481"/>
    </source>
</evidence>
<sequence>MKKQVKEERIAAVKKRSSTYLKKFTVAVFGEARTGKSSLIRTFLGETFKNDYEPTIEDFYSKQIVYNDKNYQVDIIDTCGTENFPAMRKVDINKADAILLVYSLDNPRSFERLRELREEVFQERGIGLPVMVVANKSDVVIDGHALEMKMNDGSLVNTKYVAEKEWNVLWTITSAKMAWALTFPHALSRTMAKHNEENGTYLQKFTIAVFGDSGVGKTSVISRLVGIAFNHEHLPTVEDFHVKHLAYKNKTCELQIIDTSGTYEFPAMRRVDMEKADSIVLVYSMDRPESLTKIERYMDEIKESNNATQSDKPVVVISNKSDLSHLSSPKFVDKRGLNISVGMYLEGKYGCHWFDCSAKLNENVEDIFQKVLEYLFDNGSSKSKNGRARPPIRKISSLIHQKIKISR</sequence>
<keyword evidence="6" id="KW-0449">Lipoprotein</keyword>
<evidence type="ECO:0000256" key="1">
    <source>
        <dbReference type="ARBA" id="ARBA00004193"/>
    </source>
</evidence>
<dbReference type="InterPro" id="IPR027417">
    <property type="entry name" value="P-loop_NTPase"/>
</dbReference>
<dbReference type="InterPro" id="IPR001806">
    <property type="entry name" value="Small_GTPase"/>
</dbReference>
<dbReference type="PRINTS" id="PR00449">
    <property type="entry name" value="RASTRNSFRMNG"/>
</dbReference>
<dbReference type="GO" id="GO:0005886">
    <property type="term" value="C:plasma membrane"/>
    <property type="evidence" value="ECO:0007669"/>
    <property type="project" value="UniProtKB-SubCell"/>
</dbReference>
<keyword evidence="5" id="KW-0472">Membrane</keyword>
<evidence type="ECO:0000256" key="2">
    <source>
        <dbReference type="ARBA" id="ARBA00022475"/>
    </source>
</evidence>
<dbReference type="PANTHER" id="PTHR46149">
    <property type="entry name" value="MIP08469P"/>
    <property type="match status" value="1"/>
</dbReference>
<dbReference type="AlphaFoldDB" id="A0AAU9W0S2"/>
<dbReference type="SMART" id="SM00174">
    <property type="entry name" value="RHO"/>
    <property type="match status" value="1"/>
</dbReference>
<keyword evidence="9" id="KW-1185">Reference proteome</keyword>
<evidence type="ECO:0000256" key="4">
    <source>
        <dbReference type="ARBA" id="ARBA00023134"/>
    </source>
</evidence>
<dbReference type="Proteomes" id="UP001159428">
    <property type="component" value="Unassembled WGS sequence"/>
</dbReference>
<dbReference type="SUPFAM" id="SSF52540">
    <property type="entry name" value="P-loop containing nucleoside triphosphate hydrolases"/>
    <property type="match status" value="2"/>
</dbReference>
<gene>
    <name evidence="8" type="ORF">PMEA_00028511</name>
</gene>
<dbReference type="Pfam" id="PF00071">
    <property type="entry name" value="Ras"/>
    <property type="match status" value="2"/>
</dbReference>
<keyword evidence="4" id="KW-0547">Nucleotide-binding</keyword>
<reference evidence="8 9" key="1">
    <citation type="submission" date="2022-05" db="EMBL/GenBank/DDBJ databases">
        <authorList>
            <consortium name="Genoscope - CEA"/>
            <person name="William W."/>
        </authorList>
    </citation>
    <scope>NUCLEOTIDE SEQUENCE [LARGE SCALE GENOMIC DNA]</scope>
</reference>
<evidence type="ECO:0000313" key="8">
    <source>
        <dbReference type="EMBL" id="CAH3041011.1"/>
    </source>
</evidence>
<accession>A0AAU9W0S2</accession>
<organism evidence="8 9">
    <name type="scientific">Pocillopora meandrina</name>
    <dbReference type="NCBI Taxonomy" id="46732"/>
    <lineage>
        <taxon>Eukaryota</taxon>
        <taxon>Metazoa</taxon>
        <taxon>Cnidaria</taxon>
        <taxon>Anthozoa</taxon>
        <taxon>Hexacorallia</taxon>
        <taxon>Scleractinia</taxon>
        <taxon>Astrocoeniina</taxon>
        <taxon>Pocilloporidae</taxon>
        <taxon>Pocillopora</taxon>
    </lineage>
</organism>